<sequence>MRALRAAYNNPEQAVEGFLSKLRPLPQSKHLLSLLQK</sequence>
<keyword evidence="2" id="KW-1185">Reference proteome</keyword>
<dbReference type="AlphaFoldDB" id="A0A0E0RFK9"/>
<dbReference type="Gene3D" id="1.10.8.10">
    <property type="entry name" value="DNA helicase RuvA subunit, C-terminal domain"/>
    <property type="match status" value="1"/>
</dbReference>
<evidence type="ECO:0000313" key="1">
    <source>
        <dbReference type="EnsemblPlants" id="ORUFI12G08330.1"/>
    </source>
</evidence>
<dbReference type="HOGENOM" id="CLU_3351885_0_0_1"/>
<reference evidence="1" key="2">
    <citation type="submission" date="2015-06" db="UniProtKB">
        <authorList>
            <consortium name="EnsemblPlants"/>
        </authorList>
    </citation>
    <scope>IDENTIFICATION</scope>
</reference>
<proteinExistence type="predicted"/>
<accession>A0A0E0RFK9</accession>
<dbReference type="Proteomes" id="UP000008022">
    <property type="component" value="Unassembled WGS sequence"/>
</dbReference>
<evidence type="ECO:0000313" key="2">
    <source>
        <dbReference type="Proteomes" id="UP000008022"/>
    </source>
</evidence>
<dbReference type="EnsemblPlants" id="ORUFI12G08330.1">
    <property type="protein sequence ID" value="ORUFI12G08330.1"/>
    <property type="gene ID" value="ORUFI12G08330"/>
</dbReference>
<organism evidence="1 2">
    <name type="scientific">Oryza rufipogon</name>
    <name type="common">Brownbeard rice</name>
    <name type="synonym">Asian wild rice</name>
    <dbReference type="NCBI Taxonomy" id="4529"/>
    <lineage>
        <taxon>Eukaryota</taxon>
        <taxon>Viridiplantae</taxon>
        <taxon>Streptophyta</taxon>
        <taxon>Embryophyta</taxon>
        <taxon>Tracheophyta</taxon>
        <taxon>Spermatophyta</taxon>
        <taxon>Magnoliopsida</taxon>
        <taxon>Liliopsida</taxon>
        <taxon>Poales</taxon>
        <taxon>Poaceae</taxon>
        <taxon>BOP clade</taxon>
        <taxon>Oryzoideae</taxon>
        <taxon>Oryzeae</taxon>
        <taxon>Oryzinae</taxon>
        <taxon>Oryza</taxon>
    </lineage>
</organism>
<dbReference type="Gramene" id="ORUFI12G08330.1">
    <property type="protein sequence ID" value="ORUFI12G08330.1"/>
    <property type="gene ID" value="ORUFI12G08330"/>
</dbReference>
<reference evidence="2" key="1">
    <citation type="submission" date="2013-06" db="EMBL/GenBank/DDBJ databases">
        <authorList>
            <person name="Zhao Q."/>
        </authorList>
    </citation>
    <scope>NUCLEOTIDE SEQUENCE</scope>
    <source>
        <strain evidence="2">cv. W1943</strain>
    </source>
</reference>
<protein>
    <submittedName>
        <fullName evidence="1">Uncharacterized protein</fullName>
    </submittedName>
</protein>
<name>A0A0E0RFK9_ORYRU</name>